<keyword evidence="5" id="KW-1185">Reference proteome</keyword>
<feature type="compositionally biased region" description="Low complexity" evidence="1">
    <location>
        <begin position="153"/>
        <end position="166"/>
    </location>
</feature>
<dbReference type="EMBL" id="JAJSPL020000027">
    <property type="protein sequence ID" value="KAK7737921.1"/>
    <property type="molecule type" value="Genomic_DNA"/>
</dbReference>
<accession>A0AAN9YFA2</accession>
<evidence type="ECO:0000313" key="4">
    <source>
        <dbReference type="EMBL" id="KAK7737921.1"/>
    </source>
</evidence>
<organism evidence="4 5">
    <name type="scientific">Cytospora paraplurivora</name>
    <dbReference type="NCBI Taxonomy" id="2898453"/>
    <lineage>
        <taxon>Eukaryota</taxon>
        <taxon>Fungi</taxon>
        <taxon>Dikarya</taxon>
        <taxon>Ascomycota</taxon>
        <taxon>Pezizomycotina</taxon>
        <taxon>Sordariomycetes</taxon>
        <taxon>Sordariomycetidae</taxon>
        <taxon>Diaporthales</taxon>
        <taxon>Cytosporaceae</taxon>
        <taxon>Cytospora</taxon>
    </lineage>
</organism>
<dbReference type="Proteomes" id="UP001320245">
    <property type="component" value="Unassembled WGS sequence"/>
</dbReference>
<evidence type="ECO:0000256" key="2">
    <source>
        <dbReference type="SAM" id="Phobius"/>
    </source>
</evidence>
<evidence type="ECO:0000256" key="1">
    <source>
        <dbReference type="SAM" id="MobiDB-lite"/>
    </source>
</evidence>
<gene>
    <name evidence="4" type="ORF">SLS53_006299</name>
</gene>
<feature type="compositionally biased region" description="Polar residues" evidence="1">
    <location>
        <begin position="358"/>
        <end position="370"/>
    </location>
</feature>
<proteinExistence type="predicted"/>
<evidence type="ECO:0000313" key="5">
    <source>
        <dbReference type="Proteomes" id="UP001320245"/>
    </source>
</evidence>
<feature type="chain" id="PRO_5042975246" evidence="3">
    <location>
        <begin position="20"/>
        <end position="399"/>
    </location>
</feature>
<dbReference type="AlphaFoldDB" id="A0AAN9YFA2"/>
<protein>
    <submittedName>
        <fullName evidence="4">Uncharacterized protein</fullName>
    </submittedName>
</protein>
<feature type="compositionally biased region" description="Low complexity" evidence="1">
    <location>
        <begin position="302"/>
        <end position="315"/>
    </location>
</feature>
<feature type="compositionally biased region" description="Basic and acidic residues" evidence="1">
    <location>
        <begin position="386"/>
        <end position="399"/>
    </location>
</feature>
<sequence>MRLIHAAAAFGLLVGHALGQQWEDMGVMPDLSRRVFYEAFAHPPSLAKRDGDCAGGGCCDSGYSCTVVSSTPMCAKASSASTATNTAIPTASGVTVEHIPSSGLSTGAKAGIAVGVIVGAALITGVLTWLCIRRRRRTGRSTTTGQELDSGVGAPRGPNANGGAHAYPDGGPLGPQQHMSEAGEYGYAPSSTQVSYSSRAAPGPLPGLASDYFGAAAARGPYTDRDGEQATTPEYLARPVRGEGQSPHGPDDVVGPVEIGAGGSVKRERDGFGRPRLPSHAGSSEGSELDGIMVGPNRRPSQQQQQQQQQAHQQATPVRESIAERFELYGSEAVPVRGARDRDANRQRAPQPLATPGSEVTASELGTPSPMSHEEQQRQQQQQQDEQQRQQQEQHRKAD</sequence>
<feature type="compositionally biased region" description="Polar residues" evidence="1">
    <location>
        <begin position="189"/>
        <end position="198"/>
    </location>
</feature>
<feature type="transmembrane region" description="Helical" evidence="2">
    <location>
        <begin position="110"/>
        <end position="132"/>
    </location>
</feature>
<evidence type="ECO:0000256" key="3">
    <source>
        <dbReference type="SAM" id="SignalP"/>
    </source>
</evidence>
<keyword evidence="2" id="KW-0812">Transmembrane</keyword>
<keyword evidence="2" id="KW-0472">Membrane</keyword>
<feature type="region of interest" description="Disordered" evidence="1">
    <location>
        <begin position="239"/>
        <end position="399"/>
    </location>
</feature>
<keyword evidence="2" id="KW-1133">Transmembrane helix</keyword>
<feature type="signal peptide" evidence="3">
    <location>
        <begin position="1"/>
        <end position="19"/>
    </location>
</feature>
<comment type="caution">
    <text evidence="4">The sequence shown here is derived from an EMBL/GenBank/DDBJ whole genome shotgun (WGS) entry which is preliminary data.</text>
</comment>
<reference evidence="4 5" key="1">
    <citation type="journal article" date="2023" name="PLoS ONE">
        <title>Cytospora paraplurivora sp. nov. isolated from orchards with fruit tree decline syndrome in Ontario, Canada.</title>
        <authorList>
            <person name="Ilyukhin E."/>
            <person name="Nguyen H.D.T."/>
            <person name="Castle A.J."/>
            <person name="Ellouze W."/>
        </authorList>
    </citation>
    <scope>NUCLEOTIDE SEQUENCE [LARGE SCALE GENOMIC DNA]</scope>
    <source>
        <strain evidence="4 5">FDS-564</strain>
    </source>
</reference>
<name>A0AAN9YFA2_9PEZI</name>
<keyword evidence="3" id="KW-0732">Signal</keyword>
<feature type="region of interest" description="Disordered" evidence="1">
    <location>
        <begin position="138"/>
        <end position="199"/>
    </location>
</feature>